<feature type="region of interest" description="Disordered" evidence="2">
    <location>
        <begin position="902"/>
        <end position="938"/>
    </location>
</feature>
<feature type="region of interest" description="Disordered" evidence="2">
    <location>
        <begin position="685"/>
        <end position="713"/>
    </location>
</feature>
<proteinExistence type="predicted"/>
<dbReference type="CDD" id="cd22265">
    <property type="entry name" value="UDM1_RNF168"/>
    <property type="match status" value="1"/>
</dbReference>
<accession>A0ABR2MYU8</accession>
<dbReference type="InterPro" id="IPR051195">
    <property type="entry name" value="Fungal_stress_NST1"/>
</dbReference>
<feature type="compositionally biased region" description="Polar residues" evidence="2">
    <location>
        <begin position="1174"/>
        <end position="1200"/>
    </location>
</feature>
<dbReference type="Proteomes" id="UP001412067">
    <property type="component" value="Unassembled WGS sequence"/>
</dbReference>
<feature type="compositionally biased region" description="Acidic residues" evidence="2">
    <location>
        <begin position="906"/>
        <end position="934"/>
    </location>
</feature>
<feature type="region of interest" description="Disordered" evidence="2">
    <location>
        <begin position="1241"/>
        <end position="1277"/>
    </location>
</feature>
<protein>
    <submittedName>
        <fullName evidence="3">Uncharacterized protein</fullName>
    </submittedName>
</protein>
<organism evidence="3 4">
    <name type="scientific">Platanthera guangdongensis</name>
    <dbReference type="NCBI Taxonomy" id="2320717"/>
    <lineage>
        <taxon>Eukaryota</taxon>
        <taxon>Viridiplantae</taxon>
        <taxon>Streptophyta</taxon>
        <taxon>Embryophyta</taxon>
        <taxon>Tracheophyta</taxon>
        <taxon>Spermatophyta</taxon>
        <taxon>Magnoliopsida</taxon>
        <taxon>Liliopsida</taxon>
        <taxon>Asparagales</taxon>
        <taxon>Orchidaceae</taxon>
        <taxon>Orchidoideae</taxon>
        <taxon>Orchideae</taxon>
        <taxon>Orchidinae</taxon>
        <taxon>Platanthera</taxon>
    </lineage>
</organism>
<feature type="compositionally biased region" description="Low complexity" evidence="2">
    <location>
        <begin position="863"/>
        <end position="872"/>
    </location>
</feature>
<sequence>MAHQSRFLSVNLNKSYGKSSSSASPSPASGYGNGRPRSSGGGGMVVLSRPRSSSGAAPHKPASKLSVPPPVNLPSLRKEHERLDPASLKPSAGHGGSGLGPGNCSSMSWTKPTPPVSEVRDKDDGARSLPAGEQRSFGRSDRLQGFKERAVILKGEDFPSLLATSTYSSKQGAKQVRESSDVWDEKAELPSALDMRPQLRSSPVNKSNAYETQRGMSRVQKSAEQDANFPPPLPLVSLKHTSDWDDDERDRNHVFSGTNHYDGRVLLNGEARSSLSRDSGRADPFGKEFMDTKKEDRNASSWRVTVQPNRELSTSHLLNADRDHVGPRNSTVSRGLGKESSHDILPYGDRREFGFGMGSRNPGVAESSNDRVEVSSNWQKGKPFASGMISKGPMSSRIKGDHAQSFTKEKLMSNVGKSYTENATWGGKDTFSSDVMLDLNAKVFRKKKEVILHTDVFDPVRESFEAELEKVQRLQEQERQRVLEEQARVLEYARRESEERERMVREEEERRHLLEEEAREAAWRAEQDKMEAVRRAEEQRIAREEERRKILVEEERRKEAAWKKLLELEEKIARRQTEAAAIDRMKEMDSSRDSNLANWEKSERMVEHVTSSPSFNSSGMNRLSEAELKPHTSNVENSSVAQHEKPENNWNNTNNLNIKLQDQDRGYPSARQDTFYSNRSFNKKQVQGIHGPKPVTPTFKRGMPNDQTQVGQSWDRNKDYDQVNVRSNVDTVFDGWNHGHFDGNELVSYSERSFQNNEVDDLASFNRIRHTVRQPRVPPPPPLSSSMRKSPFQAASVGANSSFSADTDAQSNQTIRIEESDVQILYDCSYHQRVLEPGTPELLEEAAISLLQTEEKSSPRYDSQSSLSVSNPPSSPTQLSHDEFDDCGELDTGNIVAELIPFSHGEDDEWAVEDNEEVQEEEEEDHDDGPDSSQEDNKALDSGAEELELKNKLEDLNGVVEKHMEMYDTAYGIDGCCEKMNTNHGLVSDSTSVLVYDNNSVNSLQSKVSIPDKIMNTSEIAETTIEAHEDQSFGPVINADQPTVSVRESKSPGPNPIAFSSRFPLSSTSSLCTISASASISSDQYDIPAKLQFGLFSSPPLIPSPIPTIQIGSIHMPLPLSAHIDSYSQMQHSHSPLFQFGQIRYASSISQSALPIGTLNTPFMHPPIARHTLNRNPGSSSNNQLYQKDSTSAKGHSTSAKGLDKRRHSFSADKQTVCAREISVPCQSSLDSDQPTALLEAPRHEVLIPRKPLSAAPSDEKKTSRPSNSGLDNPDATRKFFTGQNATGIISDFKGNRLTYNVRHVGSLSSPIQTEFSYSNANRPQRRARRHIQGTEYRVKETDGARKMQFTDNSYYGIHSSKTSLVRAPSRKVGRKGPDTSKSTKLMNEETTFSGSQAACANNNMSRDNRKETIQFSMYSSGKFQGCQENLSKSGILEDDIDAPLQSGIVRVFHQPGIEASSDGDGFVEVRSKRKISNERRGQRERESNSKHRVMKIPGKHHANLPCNGISYKSEISTTLAGVSTVYKSEMITNLAGGSTAKNTLSDLAIAHRRSSTDLEPSRSPISSMEGQMIPPTGSPALNSTDYDTKSNSLKSNQTGCDLVIANDVAKVVPSLSFGNDIVALDKASVPLGNWTTVPLNKKNLLASCGALPLRLHLVRRWRVDPAGGNGEFEPEGGGGCSKRGFLGRFSRRAGLNGANAVGGSFVYPPSGGVYTKRSCETPKQIEPKIAYHAITSTQSQIDEASNSGEFSLVSSAKDSPDDIMLAISSVTKEKLSFSSEDLLNFPFDGEKIQFGAVAPPLPLPHSSQSVPSGIWPSGSVMLNASIIHNLPVSDHCQSNFFDKEKRTFDDTEAEAEAAASAVAVAAITNDEIIVSKLGTCSISGIGNKVLSGPGMPSCMGVSVQSASEESLVVTLPADLSVDTTLSLWPPLPNLQSSRPMLSHMAGTQSSPFPFFDPNPMLGGPIFAFRPQDESTGTPAQQQQSATFVSGPTGTWPQCHSAVDSFYGSPAGFPAPFMSPPAGLTGVHGHPQMVFYNHFAPLGSLVKLVLVIWETVTCPLESNLTGNTVRKVPPQ</sequence>
<feature type="compositionally biased region" description="Low complexity" evidence="2">
    <location>
        <begin position="13"/>
        <end position="38"/>
    </location>
</feature>
<feature type="compositionally biased region" description="Polar residues" evidence="2">
    <location>
        <begin position="798"/>
        <end position="812"/>
    </location>
</feature>
<feature type="compositionally biased region" description="Polar residues" evidence="2">
    <location>
        <begin position="609"/>
        <end position="621"/>
    </location>
</feature>
<name>A0ABR2MYU8_9ASPA</name>
<feature type="region of interest" description="Disordered" evidence="2">
    <location>
        <begin position="321"/>
        <end position="343"/>
    </location>
</feature>
<evidence type="ECO:0000313" key="4">
    <source>
        <dbReference type="Proteomes" id="UP001412067"/>
    </source>
</evidence>
<feature type="region of interest" description="Disordered" evidence="2">
    <location>
        <begin position="164"/>
        <end position="235"/>
    </location>
</feature>
<feature type="region of interest" description="Disordered" evidence="2">
    <location>
        <begin position="772"/>
        <end position="812"/>
    </location>
</feature>
<feature type="compositionally biased region" description="Polar residues" evidence="2">
    <location>
        <begin position="1"/>
        <end position="12"/>
    </location>
</feature>
<dbReference type="PANTHER" id="PTHR31780:SF10">
    <property type="entry name" value="LD36051P"/>
    <property type="match status" value="1"/>
</dbReference>
<feature type="region of interest" description="Disordered" evidence="2">
    <location>
        <begin position="854"/>
        <end position="888"/>
    </location>
</feature>
<feature type="region of interest" description="Disordered" evidence="2">
    <location>
        <begin position="603"/>
        <end position="655"/>
    </location>
</feature>
<keyword evidence="4" id="KW-1185">Reference proteome</keyword>
<reference evidence="3 4" key="1">
    <citation type="journal article" date="2022" name="Nat. Plants">
        <title>Genomes of leafy and leafless Platanthera orchids illuminate the evolution of mycoheterotrophy.</title>
        <authorList>
            <person name="Li M.H."/>
            <person name="Liu K.W."/>
            <person name="Li Z."/>
            <person name="Lu H.C."/>
            <person name="Ye Q.L."/>
            <person name="Zhang D."/>
            <person name="Wang J.Y."/>
            <person name="Li Y.F."/>
            <person name="Zhong Z.M."/>
            <person name="Liu X."/>
            <person name="Yu X."/>
            <person name="Liu D.K."/>
            <person name="Tu X.D."/>
            <person name="Liu B."/>
            <person name="Hao Y."/>
            <person name="Liao X.Y."/>
            <person name="Jiang Y.T."/>
            <person name="Sun W.H."/>
            <person name="Chen J."/>
            <person name="Chen Y.Q."/>
            <person name="Ai Y."/>
            <person name="Zhai J.W."/>
            <person name="Wu S.S."/>
            <person name="Zhou Z."/>
            <person name="Hsiao Y.Y."/>
            <person name="Wu W.L."/>
            <person name="Chen Y.Y."/>
            <person name="Lin Y.F."/>
            <person name="Hsu J.L."/>
            <person name="Li C.Y."/>
            <person name="Wang Z.W."/>
            <person name="Zhao X."/>
            <person name="Zhong W.Y."/>
            <person name="Ma X.K."/>
            <person name="Ma L."/>
            <person name="Huang J."/>
            <person name="Chen G.Z."/>
            <person name="Huang M.Z."/>
            <person name="Huang L."/>
            <person name="Peng D.H."/>
            <person name="Luo Y.B."/>
            <person name="Zou S.Q."/>
            <person name="Chen S.P."/>
            <person name="Lan S."/>
            <person name="Tsai W.C."/>
            <person name="Van de Peer Y."/>
            <person name="Liu Z.J."/>
        </authorList>
    </citation>
    <scope>NUCLEOTIDE SEQUENCE [LARGE SCALE GENOMIC DNA]</scope>
    <source>
        <strain evidence="3">Lor288</strain>
    </source>
</reference>
<feature type="compositionally biased region" description="Polar residues" evidence="2">
    <location>
        <begin position="631"/>
        <end position="641"/>
    </location>
</feature>
<evidence type="ECO:0000313" key="3">
    <source>
        <dbReference type="EMBL" id="KAK8969403.1"/>
    </source>
</evidence>
<evidence type="ECO:0000256" key="2">
    <source>
        <dbReference type="SAM" id="MobiDB-lite"/>
    </source>
</evidence>
<keyword evidence="1" id="KW-0175">Coiled coil</keyword>
<feature type="region of interest" description="Disordered" evidence="2">
    <location>
        <begin position="1166"/>
        <end position="1212"/>
    </location>
</feature>
<feature type="coiled-coil region" evidence="1">
    <location>
        <begin position="461"/>
        <end position="571"/>
    </location>
</feature>
<evidence type="ECO:0000256" key="1">
    <source>
        <dbReference type="SAM" id="Coils"/>
    </source>
</evidence>
<comment type="caution">
    <text evidence="3">The sequence shown here is derived from an EMBL/GenBank/DDBJ whole genome shotgun (WGS) entry which is preliminary data.</text>
</comment>
<feature type="compositionally biased region" description="Basic and acidic residues" evidence="2">
    <location>
        <begin position="136"/>
        <end position="145"/>
    </location>
</feature>
<feature type="region of interest" description="Disordered" evidence="2">
    <location>
        <begin position="1554"/>
        <end position="1576"/>
    </location>
</feature>
<feature type="region of interest" description="Disordered" evidence="2">
    <location>
        <begin position="1"/>
        <end position="145"/>
    </location>
</feature>
<feature type="compositionally biased region" description="Polar residues" evidence="2">
    <location>
        <begin position="199"/>
        <end position="222"/>
    </location>
</feature>
<gene>
    <name evidence="3" type="ORF">KSP40_PGU017180</name>
</gene>
<dbReference type="PANTHER" id="PTHR31780">
    <property type="entry name" value="STRESS RESPONSE PROTEIN NST1-RELATED"/>
    <property type="match status" value="1"/>
</dbReference>
<feature type="compositionally biased region" description="Basic and acidic residues" evidence="2">
    <location>
        <begin position="175"/>
        <end position="188"/>
    </location>
</feature>
<dbReference type="EMBL" id="JBBWWR010000003">
    <property type="protein sequence ID" value="KAK8969403.1"/>
    <property type="molecule type" value="Genomic_DNA"/>
</dbReference>